<evidence type="ECO:0000313" key="2">
    <source>
        <dbReference type="EMBL" id="MBG9376535.1"/>
    </source>
</evidence>
<dbReference type="EMBL" id="JADWYR010000001">
    <property type="protein sequence ID" value="MBG9376535.1"/>
    <property type="molecule type" value="Genomic_DNA"/>
</dbReference>
<organism evidence="2 3">
    <name type="scientific">Panacibacter microcysteis</name>
    <dbReference type="NCBI Taxonomy" id="2793269"/>
    <lineage>
        <taxon>Bacteria</taxon>
        <taxon>Pseudomonadati</taxon>
        <taxon>Bacteroidota</taxon>
        <taxon>Chitinophagia</taxon>
        <taxon>Chitinophagales</taxon>
        <taxon>Chitinophagaceae</taxon>
        <taxon>Panacibacter</taxon>
    </lineage>
</organism>
<comment type="caution">
    <text evidence="2">The sequence shown here is derived from an EMBL/GenBank/DDBJ whole genome shotgun (WGS) entry which is preliminary data.</text>
</comment>
<dbReference type="RefSeq" id="WP_196990543.1">
    <property type="nucleotide sequence ID" value="NZ_JADWYR010000001.1"/>
</dbReference>
<proteinExistence type="predicted"/>
<feature type="transmembrane region" description="Helical" evidence="1">
    <location>
        <begin position="62"/>
        <end position="80"/>
    </location>
</feature>
<name>A0A931E770_9BACT</name>
<keyword evidence="3" id="KW-1185">Reference proteome</keyword>
<dbReference type="Proteomes" id="UP000628448">
    <property type="component" value="Unassembled WGS sequence"/>
</dbReference>
<keyword evidence="1" id="KW-0812">Transmembrane</keyword>
<sequence length="98" mass="10434">MANPHHRAKHKSYVHHKHVAQQHHQHEHAMVKRAAASASMPLLIAGALAGLLVGYIANKNSLVLLAVACVAGALAGYLFGKSIDSAARKGKKNDRITS</sequence>
<evidence type="ECO:0000256" key="1">
    <source>
        <dbReference type="SAM" id="Phobius"/>
    </source>
</evidence>
<dbReference type="AlphaFoldDB" id="A0A931E770"/>
<reference evidence="2" key="1">
    <citation type="submission" date="2020-11" db="EMBL/GenBank/DDBJ databases">
        <title>Bacterial whole genome sequence for Panacibacter sp. DH6.</title>
        <authorList>
            <person name="Le V."/>
            <person name="Ko S."/>
            <person name="Ahn C.-Y."/>
            <person name="Oh H.-M."/>
        </authorList>
    </citation>
    <scope>NUCLEOTIDE SEQUENCE</scope>
    <source>
        <strain evidence="2">DH6</strain>
    </source>
</reference>
<keyword evidence="1" id="KW-0472">Membrane</keyword>
<protein>
    <recommendedName>
        <fullName evidence="4">Glycine zipper family protein</fullName>
    </recommendedName>
</protein>
<keyword evidence="1" id="KW-1133">Transmembrane helix</keyword>
<feature type="transmembrane region" description="Helical" evidence="1">
    <location>
        <begin position="34"/>
        <end position="56"/>
    </location>
</feature>
<accession>A0A931E770</accession>
<evidence type="ECO:0008006" key="4">
    <source>
        <dbReference type="Google" id="ProtNLM"/>
    </source>
</evidence>
<gene>
    <name evidence="2" type="ORF">I5907_09840</name>
</gene>
<evidence type="ECO:0000313" key="3">
    <source>
        <dbReference type="Proteomes" id="UP000628448"/>
    </source>
</evidence>